<dbReference type="Gene3D" id="3.60.10.10">
    <property type="entry name" value="Endonuclease/exonuclease/phosphatase"/>
    <property type="match status" value="1"/>
</dbReference>
<reference evidence="2" key="1">
    <citation type="submission" date="2025-08" db="UniProtKB">
        <authorList>
            <consortium name="RefSeq"/>
        </authorList>
    </citation>
    <scope>IDENTIFICATION</scope>
</reference>
<dbReference type="AlphaFoldDB" id="A0AB40AFX4"/>
<protein>
    <submittedName>
        <fullName evidence="2">Uncharacterized protein LOC120249283</fullName>
    </submittedName>
</protein>
<dbReference type="PANTHER" id="PTHR33710">
    <property type="entry name" value="BNAC02G09200D PROTEIN"/>
    <property type="match status" value="1"/>
</dbReference>
<name>A0AB40AFX4_DIOCR</name>
<dbReference type="InterPro" id="IPR036691">
    <property type="entry name" value="Endo/exonu/phosph_ase_sf"/>
</dbReference>
<dbReference type="SUPFAM" id="SSF56219">
    <property type="entry name" value="DNase I-like"/>
    <property type="match status" value="1"/>
</dbReference>
<gene>
    <name evidence="2" type="primary">LOC120249283</name>
</gene>
<dbReference type="PANTHER" id="PTHR33710:SF71">
    <property type="entry name" value="ENDONUCLEASE_EXONUCLEASE_PHOSPHATASE DOMAIN-CONTAINING PROTEIN"/>
    <property type="match status" value="1"/>
</dbReference>
<sequence length="351" mass="41276">MGWNSSLMDGTLVHLGEFSLTMEFVAKKGNLRWRCTTLTDVYGVGGIPWVICGDLNAIFNLEDKPSGNYNWEDISKANTFLQDLALQEPPPVGRRFTWTNNQEEPIWVKLDRFLINNEWLTHFPRVVQMSLPRLGSDHVPLRLEVGNHISRPRLFRYEWVWSTVEGFQELVQHWWSVNNFRGCGAYIISKKIAGIRAHLLQWAKFDFGSIKLKKLALMQELETLDTTKETRGLILGEIQKENDLLLQLEVIRKQEEVYWKQRSRLQWLKEGDENTKFFHAVANGRRNRNFIPGLNQGGALIVDPWEIGKMFATHFNQQFGSRRSFRLRVDFQKLFQLKNQWILLCWRIRSR</sequence>
<dbReference type="GeneID" id="120249283"/>
<keyword evidence="1" id="KW-1185">Reference proteome</keyword>
<accession>A0AB40AFX4</accession>
<evidence type="ECO:0000313" key="2">
    <source>
        <dbReference type="RefSeq" id="XP_039113723.1"/>
    </source>
</evidence>
<dbReference type="Proteomes" id="UP001515500">
    <property type="component" value="Chromosome 19"/>
</dbReference>
<evidence type="ECO:0000313" key="1">
    <source>
        <dbReference type="Proteomes" id="UP001515500"/>
    </source>
</evidence>
<proteinExistence type="predicted"/>
<dbReference type="RefSeq" id="XP_039113723.1">
    <property type="nucleotide sequence ID" value="XM_039257789.1"/>
</dbReference>
<organism evidence="1 2">
    <name type="scientific">Dioscorea cayennensis subsp. rotundata</name>
    <name type="common">White Guinea yam</name>
    <name type="synonym">Dioscorea rotundata</name>
    <dbReference type="NCBI Taxonomy" id="55577"/>
    <lineage>
        <taxon>Eukaryota</taxon>
        <taxon>Viridiplantae</taxon>
        <taxon>Streptophyta</taxon>
        <taxon>Embryophyta</taxon>
        <taxon>Tracheophyta</taxon>
        <taxon>Spermatophyta</taxon>
        <taxon>Magnoliopsida</taxon>
        <taxon>Liliopsida</taxon>
        <taxon>Dioscoreales</taxon>
        <taxon>Dioscoreaceae</taxon>
        <taxon>Dioscorea</taxon>
    </lineage>
</organism>